<name>G7TJY9_XANOB</name>
<dbReference type="Proteomes" id="UP000008851">
    <property type="component" value="Chromosome"/>
</dbReference>
<reference evidence="1 2" key="1">
    <citation type="journal article" date="2011" name="J. Bacteriol.">
        <title>Two new complete genome sequences offer insight into host and tissue specificity of plant pathogenic Xanthomonas spp.</title>
        <authorList>
            <person name="Bogdanove A.J."/>
            <person name="Koebnik R."/>
            <person name="Lu H."/>
            <person name="Furutani A."/>
            <person name="Angiuoli S.V."/>
            <person name="Patil P.B."/>
            <person name="Van Sluys M.A."/>
            <person name="Ryan R.P."/>
            <person name="Meyer D.F."/>
            <person name="Han S.W."/>
            <person name="Aparna G."/>
            <person name="Rajaram M."/>
            <person name="Delcher A.L."/>
            <person name="Phillippy A.M."/>
            <person name="Puiu D."/>
            <person name="Schatz M.C."/>
            <person name="Shumway M."/>
            <person name="Sommer D.D."/>
            <person name="Trapnell C."/>
            <person name="Benahmed F."/>
            <person name="Dimitrov G."/>
            <person name="Madupu R."/>
            <person name="Radune D."/>
            <person name="Sullivan S."/>
            <person name="Jha G."/>
            <person name="Ishihara H."/>
            <person name="Lee S.W."/>
            <person name="Pandey A."/>
            <person name="Sharma V."/>
            <person name="Sriariyanun M."/>
            <person name="Szurek B."/>
            <person name="Vera-Cruz C.M."/>
            <person name="Dorman K.S."/>
            <person name="Ronald P.C."/>
            <person name="Verdier V."/>
            <person name="Dow J.M."/>
            <person name="Sonti R.V."/>
            <person name="Tsuge S."/>
            <person name="Brendel V.P."/>
            <person name="Rabinowicz P.D."/>
            <person name="Leach J.E."/>
            <person name="White F.F."/>
            <person name="Salzberg S.L."/>
        </authorList>
    </citation>
    <scope>NUCLEOTIDE SEQUENCE [LARGE SCALE GENOMIC DNA]</scope>
    <source>
        <strain evidence="1 2">BLS256</strain>
    </source>
</reference>
<gene>
    <name evidence="1" type="ORF">XOC_1552</name>
</gene>
<evidence type="ECO:0000313" key="2">
    <source>
        <dbReference type="Proteomes" id="UP000008851"/>
    </source>
</evidence>
<dbReference type="AlphaFoldDB" id="G7TJY9"/>
<dbReference type="EMBL" id="CP003057">
    <property type="protein sequence ID" value="AEQ95732.1"/>
    <property type="molecule type" value="Genomic_DNA"/>
</dbReference>
<dbReference type="HOGENOM" id="CLU_3259854_0_0_6"/>
<dbReference type="KEGG" id="xor:XOC_1552"/>
<sequence>MRIGSSDIASVRGIPCATWHFHCETWYLRLSVTRIAHRFKGN</sequence>
<evidence type="ECO:0000313" key="1">
    <source>
        <dbReference type="EMBL" id="AEQ95732.1"/>
    </source>
</evidence>
<proteinExistence type="predicted"/>
<organism evidence="1 2">
    <name type="scientific">Xanthomonas oryzae pv. oryzicola (strain BLS256)</name>
    <dbReference type="NCBI Taxonomy" id="383407"/>
    <lineage>
        <taxon>Bacteria</taxon>
        <taxon>Pseudomonadati</taxon>
        <taxon>Pseudomonadota</taxon>
        <taxon>Gammaproteobacteria</taxon>
        <taxon>Lysobacterales</taxon>
        <taxon>Lysobacteraceae</taxon>
        <taxon>Xanthomonas</taxon>
    </lineage>
</organism>
<protein>
    <submittedName>
        <fullName evidence="1">Uncharacterized protein</fullName>
    </submittedName>
</protein>
<accession>G7TJY9</accession>